<dbReference type="InterPro" id="IPR015168">
    <property type="entry name" value="SsuA/THI5"/>
</dbReference>
<keyword evidence="1" id="KW-0732">Signal</keyword>
<sequence>MVFRVNMACRMLLSVLAFLLLTAHTSCEEVKPRQWNDPIPMALTLAEPPHSIHTPFIAAQFQNYFQKSGLKVKIDLAPSARESLQKVAEGTSYFALVNPAQLIAARADNLPVVSVAAVIPAGLYAVIAAEGAVASPKELAGMKVGYSGDAAEQAVVKAMVDQAGGDGGKVQFVNVGNDGVNALLQGKVTALSKGSLYRDVLLLERSGFKATTWEPAKYGVPAMDGMFLVTSEEHAKNNKLPVKAFIDSARKGEEYTRDHAEKASVMLISQQSTEFPLEGKTELASLQRLLPLMTAEQGSYEPQKTEQWKAVSEWMYKQGLVAKAVEPKDAFTNL</sequence>
<dbReference type="RefSeq" id="WP_246627290.1">
    <property type="nucleotide sequence ID" value="NZ_CAJVAS010000002.1"/>
</dbReference>
<feature type="domain" description="SsuA/THI5-like" evidence="2">
    <location>
        <begin position="53"/>
        <end position="263"/>
    </location>
</feature>
<gene>
    <name evidence="3" type="primary">thiY</name>
    <name evidence="3" type="ORF">PAESOLCIP111_00677</name>
</gene>
<dbReference type="GO" id="GO:0009228">
    <property type="term" value="P:thiamine biosynthetic process"/>
    <property type="evidence" value="ECO:0007669"/>
    <property type="project" value="InterPro"/>
</dbReference>
<dbReference type="PANTHER" id="PTHR31528">
    <property type="entry name" value="4-AMINO-5-HYDROXYMETHYL-2-METHYLPYRIMIDINE PHOSPHATE SYNTHASE THI11-RELATED"/>
    <property type="match status" value="1"/>
</dbReference>
<evidence type="ECO:0000256" key="1">
    <source>
        <dbReference type="SAM" id="SignalP"/>
    </source>
</evidence>
<protein>
    <submittedName>
        <fullName evidence="3">Formylaminopyrimidine-binding protein</fullName>
    </submittedName>
</protein>
<name>A0A916NGQ6_9BACL</name>
<comment type="caution">
    <text evidence="3">The sequence shown here is derived from an EMBL/GenBank/DDBJ whole genome shotgun (WGS) entry which is preliminary data.</text>
</comment>
<feature type="chain" id="PRO_5037954304" evidence="1">
    <location>
        <begin position="29"/>
        <end position="334"/>
    </location>
</feature>
<dbReference type="Pfam" id="PF09084">
    <property type="entry name" value="NMT1"/>
    <property type="match status" value="1"/>
</dbReference>
<dbReference type="Proteomes" id="UP000693672">
    <property type="component" value="Unassembled WGS sequence"/>
</dbReference>
<proteinExistence type="predicted"/>
<keyword evidence="4" id="KW-1185">Reference proteome</keyword>
<evidence type="ECO:0000313" key="3">
    <source>
        <dbReference type="EMBL" id="CAG7604236.1"/>
    </source>
</evidence>
<organism evidence="3 4">
    <name type="scientific">Paenibacillus solanacearum</name>
    <dbReference type="NCBI Taxonomy" id="2048548"/>
    <lineage>
        <taxon>Bacteria</taxon>
        <taxon>Bacillati</taxon>
        <taxon>Bacillota</taxon>
        <taxon>Bacilli</taxon>
        <taxon>Bacillales</taxon>
        <taxon>Paenibacillaceae</taxon>
        <taxon>Paenibacillus</taxon>
    </lineage>
</organism>
<dbReference type="AlphaFoldDB" id="A0A916NGQ6"/>
<dbReference type="PANTHER" id="PTHR31528:SF3">
    <property type="entry name" value="THIAMINE BIOSYNTHESIS PROTEIN HI_0357-RELATED"/>
    <property type="match status" value="1"/>
</dbReference>
<accession>A0A916NGQ6</accession>
<feature type="signal peptide" evidence="1">
    <location>
        <begin position="1"/>
        <end position="28"/>
    </location>
</feature>
<dbReference type="EMBL" id="CAJVAS010000002">
    <property type="protein sequence ID" value="CAG7604236.1"/>
    <property type="molecule type" value="Genomic_DNA"/>
</dbReference>
<dbReference type="InterPro" id="IPR027939">
    <property type="entry name" value="NMT1/THI5"/>
</dbReference>
<evidence type="ECO:0000259" key="2">
    <source>
        <dbReference type="Pfam" id="PF09084"/>
    </source>
</evidence>
<evidence type="ECO:0000313" key="4">
    <source>
        <dbReference type="Proteomes" id="UP000693672"/>
    </source>
</evidence>
<reference evidence="3" key="1">
    <citation type="submission" date="2021-06" db="EMBL/GenBank/DDBJ databases">
        <authorList>
            <person name="Criscuolo A."/>
        </authorList>
    </citation>
    <scope>NUCLEOTIDE SEQUENCE</scope>
    <source>
        <strain evidence="3">CIP111600</strain>
    </source>
</reference>